<dbReference type="AlphaFoldDB" id="A0AAD8I0N9"/>
<dbReference type="InterPro" id="IPR007930">
    <property type="entry name" value="DUF724"/>
</dbReference>
<dbReference type="EMBL" id="JAUIZM010000007">
    <property type="protein sequence ID" value="KAK1376508.1"/>
    <property type="molecule type" value="Genomic_DNA"/>
</dbReference>
<proteinExistence type="predicted"/>
<organism evidence="5 6">
    <name type="scientific">Heracleum sosnowskyi</name>
    <dbReference type="NCBI Taxonomy" id="360622"/>
    <lineage>
        <taxon>Eukaryota</taxon>
        <taxon>Viridiplantae</taxon>
        <taxon>Streptophyta</taxon>
        <taxon>Embryophyta</taxon>
        <taxon>Tracheophyta</taxon>
        <taxon>Spermatophyta</taxon>
        <taxon>Magnoliopsida</taxon>
        <taxon>eudicotyledons</taxon>
        <taxon>Gunneridae</taxon>
        <taxon>Pentapetalae</taxon>
        <taxon>asterids</taxon>
        <taxon>campanulids</taxon>
        <taxon>Apiales</taxon>
        <taxon>Apiaceae</taxon>
        <taxon>Apioideae</taxon>
        <taxon>apioid superclade</taxon>
        <taxon>Tordylieae</taxon>
        <taxon>Tordyliinae</taxon>
        <taxon>Heracleum</taxon>
    </lineage>
</organism>
<feature type="compositionally biased region" description="Basic and acidic residues" evidence="4">
    <location>
        <begin position="215"/>
        <end position="242"/>
    </location>
</feature>
<accession>A0AAD8I0N9</accession>
<keyword evidence="6" id="KW-1185">Reference proteome</keyword>
<evidence type="ECO:0000256" key="4">
    <source>
        <dbReference type="SAM" id="MobiDB-lite"/>
    </source>
</evidence>
<keyword evidence="2" id="KW-0341">Growth regulation</keyword>
<keyword evidence="1" id="KW-0813">Transport</keyword>
<feature type="compositionally biased region" description="Polar residues" evidence="4">
    <location>
        <begin position="302"/>
        <end position="316"/>
    </location>
</feature>
<dbReference type="Proteomes" id="UP001237642">
    <property type="component" value="Unassembled WGS sequence"/>
</dbReference>
<comment type="caution">
    <text evidence="5">The sequence shown here is derived from an EMBL/GenBank/DDBJ whole genome shotgun (WGS) entry which is preliminary data.</text>
</comment>
<evidence type="ECO:0000313" key="6">
    <source>
        <dbReference type="Proteomes" id="UP001237642"/>
    </source>
</evidence>
<keyword evidence="3" id="KW-0175">Coiled coil</keyword>
<dbReference type="Pfam" id="PF05266">
    <property type="entry name" value="DUF724"/>
    <property type="match status" value="1"/>
</dbReference>
<feature type="region of interest" description="Disordered" evidence="4">
    <location>
        <begin position="295"/>
        <end position="332"/>
    </location>
</feature>
<reference evidence="5" key="1">
    <citation type="submission" date="2023-02" db="EMBL/GenBank/DDBJ databases">
        <title>Genome of toxic invasive species Heracleum sosnowskyi carries increased number of genes despite the absence of recent whole-genome duplications.</title>
        <authorList>
            <person name="Schelkunov M."/>
            <person name="Shtratnikova V."/>
            <person name="Makarenko M."/>
            <person name="Klepikova A."/>
            <person name="Omelchenko D."/>
            <person name="Novikova G."/>
            <person name="Obukhova E."/>
            <person name="Bogdanov V."/>
            <person name="Penin A."/>
            <person name="Logacheva M."/>
        </authorList>
    </citation>
    <scope>NUCLEOTIDE SEQUENCE</scope>
    <source>
        <strain evidence="5">Hsosn_3</strain>
        <tissue evidence="5">Leaf</tissue>
    </source>
</reference>
<sequence>MSLQGCILSREAEVKSTSSSQPASSSDGSLILNSNFVMHTILELVIVPDLRDICVPDGHKHEFKFHNPHKYQMRKLLPLMTTIKMGEEAMIDLSKELSDSLVLRFPLHSASCFIFLVNSSKVNKIPKMLTRQSANLKRSEKMAEEQQSGNGCASTGEVYMYAEKVKGAISAINLEIPRKTDQKKQNRDQEIHAVDNIQGSTEVNNGAKRKRGRPKSSDKHIGERSTRANVDMKDSHVGDEAKSSAEVDILMSTTADEIPKIGVFQPFSMKLVAVTSPIIRKPRKGAPRRKRVIRELEGQADETINQAKNSVSNGHGELSKSNDTESQYQDSHEVDLAKHDGMMIDEDDDTDDDLPLSMCLNIRPPIGSDDSRTLPVGKQDGYGTPPIDQDNTMKSSVFQKTDGPRDIPDLNQCPESNDEGGELGPPAIVSTLTMENKESFPFVKRSPVWETISSIETYKKMRMKPHFHPLKKHEEKAREGLALSLMVTFFNLVEDISKLQSSSDITEIESCLKSLSEYKPHGFEVDKVEAVLTQLLLKKQMAEELRKEYEHIGSKISNSVDEGKLKDEEISQLRQKIREIEKELGEAILKKENREKALSALQSERDAVAENLESVGVEFETIAASLK</sequence>
<evidence type="ECO:0000256" key="2">
    <source>
        <dbReference type="ARBA" id="ARBA00022604"/>
    </source>
</evidence>
<name>A0AAD8I0N9_9APIA</name>
<protein>
    <submittedName>
        <fullName evidence="5">Uncharacterized protein</fullName>
    </submittedName>
</protein>
<feature type="compositionally biased region" description="Basic and acidic residues" evidence="4">
    <location>
        <begin position="179"/>
        <end position="193"/>
    </location>
</feature>
<feature type="region of interest" description="Disordered" evidence="4">
    <location>
        <begin position="179"/>
        <end position="242"/>
    </location>
</feature>
<evidence type="ECO:0000256" key="3">
    <source>
        <dbReference type="SAM" id="Coils"/>
    </source>
</evidence>
<feature type="coiled-coil region" evidence="3">
    <location>
        <begin position="563"/>
        <end position="611"/>
    </location>
</feature>
<reference evidence="5" key="2">
    <citation type="submission" date="2023-05" db="EMBL/GenBank/DDBJ databases">
        <authorList>
            <person name="Schelkunov M.I."/>
        </authorList>
    </citation>
    <scope>NUCLEOTIDE SEQUENCE</scope>
    <source>
        <strain evidence="5">Hsosn_3</strain>
        <tissue evidence="5">Leaf</tissue>
    </source>
</reference>
<evidence type="ECO:0000313" key="5">
    <source>
        <dbReference type="EMBL" id="KAK1376508.1"/>
    </source>
</evidence>
<gene>
    <name evidence="5" type="ORF">POM88_032701</name>
</gene>
<evidence type="ECO:0000256" key="1">
    <source>
        <dbReference type="ARBA" id="ARBA00022448"/>
    </source>
</evidence>